<proteinExistence type="inferred from homology"/>
<comment type="miscellaneous">
    <text evidence="13">The reaction proceeds by a bi uni uni bi ping pong mechanism.</text>
</comment>
<keyword evidence="9 13" id="KW-0547">Nucleotide-binding</keyword>
<evidence type="ECO:0000313" key="15">
    <source>
        <dbReference type="Proteomes" id="UP001428774"/>
    </source>
</evidence>
<dbReference type="Proteomes" id="UP001428774">
    <property type="component" value="Unassembled WGS sequence"/>
</dbReference>
<organism evidence="14 15">
    <name type="scientific">Ponticoccus litoralis</name>
    <dbReference type="NCBI Taxonomy" id="422297"/>
    <lineage>
        <taxon>Bacteria</taxon>
        <taxon>Pseudomonadati</taxon>
        <taxon>Pseudomonadota</taxon>
        <taxon>Alphaproteobacteria</taxon>
        <taxon>Rhodobacterales</taxon>
        <taxon>Roseobacteraceae</taxon>
        <taxon>Ponticoccus</taxon>
    </lineage>
</organism>
<evidence type="ECO:0000256" key="9">
    <source>
        <dbReference type="ARBA" id="ARBA00022741"/>
    </source>
</evidence>
<reference evidence="14 15" key="1">
    <citation type="submission" date="2024-05" db="EMBL/GenBank/DDBJ databases">
        <title>Genome sequence of Ponticoccus litoralis KCCM 90028.</title>
        <authorList>
            <person name="Kim J.M."/>
            <person name="Lee J.K."/>
            <person name="Choi B.J."/>
            <person name="Bayburt H."/>
            <person name="Baek J.H."/>
            <person name="Jeon C.O."/>
        </authorList>
    </citation>
    <scope>NUCLEOTIDE SEQUENCE [LARGE SCALE GENOMIC DNA]</scope>
    <source>
        <strain evidence="14 15">KCCM 90028</strain>
    </source>
</reference>
<evidence type="ECO:0000256" key="4">
    <source>
        <dbReference type="ARBA" id="ARBA00012219"/>
    </source>
</evidence>
<comment type="subcellular location">
    <subcellularLocation>
        <location evidence="1 13">Cytoplasm</location>
    </subcellularLocation>
</comment>
<comment type="function">
    <text evidence="12 13">Catalyzes the condensation of pantoate with beta-alanine in an ATP-dependent reaction via a pantoyl-adenylate intermediate.</text>
</comment>
<dbReference type="Pfam" id="PF02569">
    <property type="entry name" value="Pantoate_ligase"/>
    <property type="match status" value="1"/>
</dbReference>
<evidence type="ECO:0000256" key="8">
    <source>
        <dbReference type="ARBA" id="ARBA00022655"/>
    </source>
</evidence>
<evidence type="ECO:0000256" key="6">
    <source>
        <dbReference type="ARBA" id="ARBA00022490"/>
    </source>
</evidence>
<name>A0AAW9SPE4_9RHOB</name>
<dbReference type="Gene3D" id="3.40.50.620">
    <property type="entry name" value="HUPs"/>
    <property type="match status" value="1"/>
</dbReference>
<evidence type="ECO:0000256" key="1">
    <source>
        <dbReference type="ARBA" id="ARBA00004496"/>
    </source>
</evidence>
<dbReference type="GO" id="GO:0015940">
    <property type="term" value="P:pantothenate biosynthetic process"/>
    <property type="evidence" value="ECO:0007669"/>
    <property type="project" value="UniProtKB-UniRule"/>
</dbReference>
<dbReference type="CDD" id="cd00560">
    <property type="entry name" value="PanC"/>
    <property type="match status" value="1"/>
</dbReference>
<dbReference type="SUPFAM" id="SSF52374">
    <property type="entry name" value="Nucleotidylyl transferase"/>
    <property type="match status" value="1"/>
</dbReference>
<dbReference type="GO" id="GO:0005524">
    <property type="term" value="F:ATP binding"/>
    <property type="evidence" value="ECO:0007669"/>
    <property type="project" value="UniProtKB-KW"/>
</dbReference>
<dbReference type="FunFam" id="3.40.50.620:FF:000114">
    <property type="entry name" value="Pantothenate synthetase"/>
    <property type="match status" value="1"/>
</dbReference>
<dbReference type="Gene3D" id="3.30.1300.10">
    <property type="entry name" value="Pantoate-beta-alanine ligase, C-terminal domain"/>
    <property type="match status" value="1"/>
</dbReference>
<comment type="caution">
    <text evidence="13">Lacks conserved residue(s) required for the propagation of feature annotation.</text>
</comment>
<evidence type="ECO:0000256" key="12">
    <source>
        <dbReference type="ARBA" id="ARBA00055042"/>
    </source>
</evidence>
<dbReference type="AlphaFoldDB" id="A0AAW9SPE4"/>
<comment type="pathway">
    <text evidence="2 13">Cofactor biosynthesis; (R)-pantothenate biosynthesis; (R)-pantothenate from (R)-pantoate and beta-alanine: step 1/1.</text>
</comment>
<dbReference type="EMBL" id="JBDNCH010000002">
    <property type="protein sequence ID" value="MEN9061457.1"/>
    <property type="molecule type" value="Genomic_DNA"/>
</dbReference>
<dbReference type="InterPro" id="IPR014729">
    <property type="entry name" value="Rossmann-like_a/b/a_fold"/>
</dbReference>
<dbReference type="GO" id="GO:0005829">
    <property type="term" value="C:cytosol"/>
    <property type="evidence" value="ECO:0007669"/>
    <property type="project" value="TreeGrafter"/>
</dbReference>
<evidence type="ECO:0000256" key="3">
    <source>
        <dbReference type="ARBA" id="ARBA00009256"/>
    </source>
</evidence>
<feature type="binding site" evidence="13">
    <location>
        <begin position="195"/>
        <end position="198"/>
    </location>
    <ligand>
        <name>ATP</name>
        <dbReference type="ChEBI" id="CHEBI:30616"/>
    </ligand>
</feature>
<comment type="similarity">
    <text evidence="3 13">Belongs to the pantothenate synthetase family.</text>
</comment>
<sequence length="289" mass="31214">MAGARIVGQARPPVLRSKAALREAVGRWQAAGEVVGLVPTMGALHEGHLSLVRAAEASCDRVVVTIFVNPAQFNSPTDLENYPRTEERDAETLARCRVDAIYAPPVSEIYPQGFCTTVSVAGLTDVLCGAHRPGHFDGVATVVTKLFTQTRADRAFFGEKDFQQLQVIRRMVRDLDLEVEVLGCPTMREEDGLAMSSRNLLLSDRARAVALALHAALQEMAEGLRAGGKAPALAEAARARMLAAGFTEVDYIDLRACDDLSVLERPGREARLLAAAWLAGVRLIDNIAV</sequence>
<dbReference type="RefSeq" id="WP_347167995.1">
    <property type="nucleotide sequence ID" value="NZ_JBDNCH010000002.1"/>
</dbReference>
<dbReference type="PANTHER" id="PTHR21299">
    <property type="entry name" value="CYTIDYLATE KINASE/PANTOATE-BETA-ALANINE LIGASE"/>
    <property type="match status" value="1"/>
</dbReference>
<dbReference type="InterPro" id="IPR003721">
    <property type="entry name" value="Pantoate_ligase"/>
</dbReference>
<feature type="binding site" evidence="13">
    <location>
        <begin position="41"/>
        <end position="48"/>
    </location>
    <ligand>
        <name>ATP</name>
        <dbReference type="ChEBI" id="CHEBI:30616"/>
    </ligand>
</feature>
<feature type="binding site" evidence="13">
    <location>
        <position position="72"/>
    </location>
    <ligand>
        <name>(R)-pantoate</name>
        <dbReference type="ChEBI" id="CHEBI:15980"/>
    </ligand>
</feature>
<dbReference type="InterPro" id="IPR042176">
    <property type="entry name" value="Pantoate_ligase_C"/>
</dbReference>
<evidence type="ECO:0000256" key="10">
    <source>
        <dbReference type="ARBA" id="ARBA00022840"/>
    </source>
</evidence>
<keyword evidence="8 13" id="KW-0566">Pantothenate biosynthesis</keyword>
<dbReference type="EC" id="6.3.2.1" evidence="4 13"/>
<dbReference type="InterPro" id="IPR004821">
    <property type="entry name" value="Cyt_trans-like"/>
</dbReference>
<dbReference type="NCBIfam" id="TIGR00018">
    <property type="entry name" value="panC"/>
    <property type="match status" value="1"/>
</dbReference>
<evidence type="ECO:0000256" key="13">
    <source>
        <dbReference type="HAMAP-Rule" id="MF_00158"/>
    </source>
</evidence>
<dbReference type="GO" id="GO:0004592">
    <property type="term" value="F:pantoate-beta-alanine ligase activity"/>
    <property type="evidence" value="ECO:0007669"/>
    <property type="project" value="UniProtKB-UniRule"/>
</dbReference>
<accession>A0AAW9SPE4</accession>
<comment type="subunit">
    <text evidence="13">Homodimer.</text>
</comment>
<keyword evidence="6 13" id="KW-0963">Cytoplasm</keyword>
<protein>
    <recommendedName>
        <fullName evidence="5 13">Pantothenate synthetase</fullName>
        <shortName evidence="13">PS</shortName>
        <ecNumber evidence="4 13">6.3.2.1</ecNumber>
    </recommendedName>
    <alternativeName>
        <fullName evidence="13">Pantoate--beta-alanine ligase</fullName>
    </alternativeName>
    <alternativeName>
        <fullName evidence="13">Pantoate-activating enzyme</fullName>
    </alternativeName>
</protein>
<feature type="active site" description="Proton donor" evidence="13">
    <location>
        <position position="48"/>
    </location>
</feature>
<feature type="binding site" evidence="13">
    <location>
        <begin position="158"/>
        <end position="161"/>
    </location>
    <ligand>
        <name>ATP</name>
        <dbReference type="ChEBI" id="CHEBI:30616"/>
    </ligand>
</feature>
<feature type="binding site" evidence="13">
    <location>
        <position position="72"/>
    </location>
    <ligand>
        <name>beta-alanine</name>
        <dbReference type="ChEBI" id="CHEBI:57966"/>
    </ligand>
</feature>
<evidence type="ECO:0000256" key="2">
    <source>
        <dbReference type="ARBA" id="ARBA00004990"/>
    </source>
</evidence>
<keyword evidence="15" id="KW-1185">Reference proteome</keyword>
<evidence type="ECO:0000256" key="5">
    <source>
        <dbReference type="ARBA" id="ARBA00014155"/>
    </source>
</evidence>
<evidence type="ECO:0000256" key="11">
    <source>
        <dbReference type="ARBA" id="ARBA00048258"/>
    </source>
</evidence>
<dbReference type="PANTHER" id="PTHR21299:SF1">
    <property type="entry name" value="PANTOATE--BETA-ALANINE LIGASE"/>
    <property type="match status" value="1"/>
</dbReference>
<gene>
    <name evidence="13 14" type="primary">panC</name>
    <name evidence="14" type="ORF">ABFB10_10790</name>
</gene>
<dbReference type="HAMAP" id="MF_00158">
    <property type="entry name" value="PanC"/>
    <property type="match status" value="1"/>
</dbReference>
<evidence type="ECO:0000256" key="7">
    <source>
        <dbReference type="ARBA" id="ARBA00022598"/>
    </source>
</evidence>
<keyword evidence="10 13" id="KW-0067">ATP-binding</keyword>
<comment type="caution">
    <text evidence="14">The sequence shown here is derived from an EMBL/GenBank/DDBJ whole genome shotgun (WGS) entry which is preliminary data.</text>
</comment>
<comment type="catalytic activity">
    <reaction evidence="11 13">
        <text>(R)-pantoate + beta-alanine + ATP = (R)-pantothenate + AMP + diphosphate + H(+)</text>
        <dbReference type="Rhea" id="RHEA:10912"/>
        <dbReference type="ChEBI" id="CHEBI:15378"/>
        <dbReference type="ChEBI" id="CHEBI:15980"/>
        <dbReference type="ChEBI" id="CHEBI:29032"/>
        <dbReference type="ChEBI" id="CHEBI:30616"/>
        <dbReference type="ChEBI" id="CHEBI:33019"/>
        <dbReference type="ChEBI" id="CHEBI:57966"/>
        <dbReference type="ChEBI" id="CHEBI:456215"/>
        <dbReference type="EC" id="6.3.2.1"/>
    </reaction>
</comment>
<evidence type="ECO:0000313" key="14">
    <source>
        <dbReference type="EMBL" id="MEN9061457.1"/>
    </source>
</evidence>
<feature type="binding site" evidence="13">
    <location>
        <position position="164"/>
    </location>
    <ligand>
        <name>(R)-pantoate</name>
        <dbReference type="ChEBI" id="CHEBI:15980"/>
    </ligand>
</feature>
<dbReference type="NCBIfam" id="TIGR00125">
    <property type="entry name" value="cyt_tran_rel"/>
    <property type="match status" value="1"/>
</dbReference>
<keyword evidence="7 13" id="KW-0436">Ligase</keyword>